<evidence type="ECO:0000256" key="3">
    <source>
        <dbReference type="ARBA" id="ARBA00035698"/>
    </source>
</evidence>
<reference evidence="8" key="1">
    <citation type="journal article" date="2024" name="Gigascience">
        <title>Chromosome-level genome of the poultry shaft louse Menopon gallinae provides insight into the host-switching and adaptive evolution of parasitic lice.</title>
        <authorList>
            <person name="Xu Y."/>
            <person name="Ma L."/>
            <person name="Liu S."/>
            <person name="Liang Y."/>
            <person name="Liu Q."/>
            <person name="He Z."/>
            <person name="Tian L."/>
            <person name="Duan Y."/>
            <person name="Cai W."/>
            <person name="Li H."/>
            <person name="Song F."/>
        </authorList>
    </citation>
    <scope>NUCLEOTIDE SEQUENCE</scope>
    <source>
        <strain evidence="8">Cailab_2023a</strain>
    </source>
</reference>
<comment type="caution">
    <text evidence="8">The sequence shown here is derived from an EMBL/GenBank/DDBJ whole genome shotgun (WGS) entry which is preliminary data.</text>
</comment>
<comment type="similarity">
    <text evidence="1">Belongs to the THADA family.</text>
</comment>
<keyword evidence="4" id="KW-0175">Coiled coil</keyword>
<dbReference type="InterPro" id="IPR051954">
    <property type="entry name" value="tRNA_methyltransferase_THADA"/>
</dbReference>
<name>A0AAW2HRE0_9NEOP</name>
<organism evidence="8">
    <name type="scientific">Menopon gallinae</name>
    <name type="common">poultry shaft louse</name>
    <dbReference type="NCBI Taxonomy" id="328185"/>
    <lineage>
        <taxon>Eukaryota</taxon>
        <taxon>Metazoa</taxon>
        <taxon>Ecdysozoa</taxon>
        <taxon>Arthropoda</taxon>
        <taxon>Hexapoda</taxon>
        <taxon>Insecta</taxon>
        <taxon>Pterygota</taxon>
        <taxon>Neoptera</taxon>
        <taxon>Paraneoptera</taxon>
        <taxon>Psocodea</taxon>
        <taxon>Troctomorpha</taxon>
        <taxon>Phthiraptera</taxon>
        <taxon>Amblycera</taxon>
        <taxon>Menoponidae</taxon>
        <taxon>Menopon</taxon>
    </lineage>
</organism>
<sequence length="1904" mass="219992">MAGSFGSELSQPIVQRIEHWWSDLHKERRSNSTNVIYKFVNKTWPDEQNKIRELIASYIKEDISKSIACKDISGMIQLCNCINGCFDNFSHATDAANISFNEIITFIDACIDECLDQLFVRKISKFDTVKVLDLVHCLSRVLVLLLKLRRPVNNEDQTYPEINENTRLLMGELPHKISRFLMLDEVLMDTKSNFTMSSLLMREILTPKEKLIEYHKKFLSTLPEQLHEKDYKLNILKFLLSNAFLNTWSSDMIDISSVEFYLKFYIQFCKSYSSDTTCILNVSRALLLLVRSECFKDYVNSLLSEDSILISSLLSCIWMLLDHPVPCVRHSAKDFLQLLAVYEKFRMAMLNLLSSLSFDKRSYFTTLAALANQCGSRQLVEIDRELPQKLTRALHDPTLASHVIFALECLILKDVLVDEDFHKWLLIWIIPLLETLPKVPLVVSAEIEKLLNSIFKRYPSAVFPIIEVLKDSRSDDNFRLLITAVNIYHRLGLKMPQNLVLTETGLPAESNEGTEEKNWKYIISKKQLEQGLHHSDDNIRVSAFSIIIQGMKSTEIYTKEDFALIRYFLTYNLNNQHPATRQKILSLVNKMLARFADSLVVIRRKQTTSPDSVEDSSNYKEFQLWIVDFCFNNIFDGANFNRLNTVLCTLLYCLEYMGNIQIDEKRVTEYWNRILVALRSTYEENKVMAVKLASKLNMCQLLPRDTSMVSTLFKRACGLCGKMEPPNVLTGAYLVQIVIDFPTFKNVAEQYLTEDTSRMDSKLMCVQILAKRLKEQVEKAEKNLIKAAVTGPMYGLLFAIRLIIGCVDFEDASVNGPENVIQVWSSVIDDLIKLSFRMIHVVSCVVNSSSPEGHLPSDFQSDFEFFLNENIFRELRDQCEEQEEELQQLEVGSLEEGMEFIKLTGKPREINEILKDCDRWIVRFNRFFLFSVTDSTTFSQKNTEYLTVLLEGCLRLSNELNQQAKYPVIEKYLKCLTSAREKLEECLAKCKTSRSSDGRPTAQILLLCAWRCIKESCLFLGDLLSKLPLEKMFELHLITEGTVMFIGEELRTLLCEIRHRGAFEHAYIGFSQLINALWKCPRKNLSELPKKWLLEILEEIKLPFERQKMKLCSNRRSAGLPFLVQAIISSELKCVNSGRIETLDITMNTLLDIVEAEEDIVPSDCQVHSLNILRALFKHAVLGEHVAPYVSRAVMVAIRGSRAAAWSIRNSCNLLFSSLVIRIFGVARNKDALSKKNRMTSRTFFQRYPELYEFFLSEMRLMFECSQQNEYYTQPNIFHILLILGRLYPPLTEDPLSTDLSEFRPLINNSCYNATLKIRELGARALVSIISPDNFKNEFDELFTILRKGNSIDNNRRHGTILQLKALLSEMRWSHGDTLKETIQEKGFHWIENTSWIMDIRNEENVPYFLRYSYLQILNILFKSCGSVIKHVEKLFNDEKLFEHGNKSLDKLPGHYIYLEILYFMKLDMECYNCVENGTSDGLISFLLSMLDSNVDVVVGIALRFLINIYSKHEEDSEEADANSVAVRIEDLYCIQKIRGNKSLKEELLKHFVTRMSNFLMNLEMCSVFVHKVSTRLWMSFISRCLLQDRRLFSEIFRRLEKEELTSLMDSLLFLIDNGDTVISVSSFICYSSIVLDNISQRSDTIETQIGTRYINELSRFCNPDADVMQRAAVAEIFNNYYEILFSELTKRGELALNVWMLPFLLLSDDEPLVRKRAISIVSNFLGISRKHYEFHLRGNFPSCVLQKLNIVPLKAQEILLQTYVRYLSERDKFELVVQLVGWCLSGYICAMSYEHTTKQNEAGVFEKGNPNPFFESLAFANLTCNTLEELKTPEDFMKELGPVHVKRLHEMFSTVTFPSFPSTLHELGTQFIRVFTEDDPVSKSSVGSLLPFYVRRLKDVLNL</sequence>
<protein>
    <recommendedName>
        <fullName evidence="3">tRNA (32-2'-O)-methyltransferase regulator THADA</fullName>
    </recommendedName>
</protein>
<dbReference type="Pfam" id="PF25150">
    <property type="entry name" value="TPR_Trm732"/>
    <property type="match status" value="1"/>
</dbReference>
<dbReference type="EMBL" id="JARGDH010000003">
    <property type="protein sequence ID" value="KAL0272342.1"/>
    <property type="molecule type" value="Genomic_DNA"/>
</dbReference>
<dbReference type="InterPro" id="IPR016024">
    <property type="entry name" value="ARM-type_fold"/>
</dbReference>
<dbReference type="PANTHER" id="PTHR14387">
    <property type="entry name" value="THADA/DEATH RECEPTOR INTERACTING PROTEIN"/>
    <property type="match status" value="1"/>
</dbReference>
<dbReference type="GO" id="GO:0030488">
    <property type="term" value="P:tRNA methylation"/>
    <property type="evidence" value="ECO:0007669"/>
    <property type="project" value="TreeGrafter"/>
</dbReference>
<dbReference type="InterPro" id="IPR056843">
    <property type="entry name" value="THADA-like_TPR"/>
</dbReference>
<evidence type="ECO:0000259" key="7">
    <source>
        <dbReference type="Pfam" id="PF25151"/>
    </source>
</evidence>
<keyword evidence="2" id="KW-0819">tRNA processing</keyword>
<evidence type="ECO:0000256" key="2">
    <source>
        <dbReference type="ARBA" id="ARBA00022694"/>
    </source>
</evidence>
<feature type="domain" description="tRNA (32-2'-O)-methyltransferase regulator THADA-like C-terminal TPR repeats region" evidence="7">
    <location>
        <begin position="1209"/>
        <end position="1367"/>
    </location>
</feature>
<dbReference type="Pfam" id="PF25151">
    <property type="entry name" value="TPR_Trm732_C"/>
    <property type="match status" value="1"/>
</dbReference>
<evidence type="ECO:0000259" key="5">
    <source>
        <dbReference type="Pfam" id="PF10350"/>
    </source>
</evidence>
<evidence type="ECO:0000259" key="6">
    <source>
        <dbReference type="Pfam" id="PF25150"/>
    </source>
</evidence>
<dbReference type="InterPro" id="IPR019442">
    <property type="entry name" value="THADA/TRM732_DUF2428"/>
</dbReference>
<dbReference type="InterPro" id="IPR056842">
    <property type="entry name" value="THADA-like_TPR_C"/>
</dbReference>
<dbReference type="PANTHER" id="PTHR14387:SF7">
    <property type="entry name" value="THYROID ADENOMA-ASSOCIATED PROTEIN"/>
    <property type="match status" value="1"/>
</dbReference>
<dbReference type="Pfam" id="PF10350">
    <property type="entry name" value="DUF2428"/>
    <property type="match status" value="1"/>
</dbReference>
<evidence type="ECO:0000256" key="4">
    <source>
        <dbReference type="SAM" id="Coils"/>
    </source>
</evidence>
<accession>A0AAW2HRE0</accession>
<gene>
    <name evidence="8" type="ORF">PYX00_005354</name>
</gene>
<evidence type="ECO:0000313" key="8">
    <source>
        <dbReference type="EMBL" id="KAL0272342.1"/>
    </source>
</evidence>
<dbReference type="GO" id="GO:0005829">
    <property type="term" value="C:cytosol"/>
    <property type="evidence" value="ECO:0007669"/>
    <property type="project" value="TreeGrafter"/>
</dbReference>
<proteinExistence type="inferred from homology"/>
<feature type="domain" description="tRNA (32-2'-O)-methyltransferase regulator THADA-like TPR repeats region" evidence="6">
    <location>
        <begin position="424"/>
        <end position="652"/>
    </location>
</feature>
<dbReference type="EMBL" id="JARGDH010000003">
    <property type="protein sequence ID" value="KAL0272341.1"/>
    <property type="molecule type" value="Genomic_DNA"/>
</dbReference>
<feature type="coiled-coil region" evidence="4">
    <location>
        <begin position="763"/>
        <end position="790"/>
    </location>
</feature>
<evidence type="ECO:0000256" key="1">
    <source>
        <dbReference type="ARBA" id="ARBA00010409"/>
    </source>
</evidence>
<feature type="domain" description="DUF2428" evidence="5">
    <location>
        <begin position="985"/>
        <end position="1207"/>
    </location>
</feature>
<dbReference type="SUPFAM" id="SSF48371">
    <property type="entry name" value="ARM repeat"/>
    <property type="match status" value="2"/>
</dbReference>